<dbReference type="EMBL" id="JADFTS010000008">
    <property type="protein sequence ID" value="KAF9595160.1"/>
    <property type="molecule type" value="Genomic_DNA"/>
</dbReference>
<evidence type="ECO:0000313" key="1">
    <source>
        <dbReference type="EMBL" id="KAF9595160.1"/>
    </source>
</evidence>
<accession>A0A835H7N8</accession>
<sequence>MKEKLVEELDTKEKLQNLYESVHSVSTQDALSWFHSDIVASQNKEEFGSSNPSENTPYEISTSSLLGRYIEEFESLKLGCSD</sequence>
<comment type="caution">
    <text evidence="1">The sequence shown here is derived from an EMBL/GenBank/DDBJ whole genome shotgun (WGS) entry which is preliminary data.</text>
</comment>
<dbReference type="AlphaFoldDB" id="A0A835H7N8"/>
<gene>
    <name evidence="1" type="ORF">IFM89_037589</name>
</gene>
<protein>
    <submittedName>
        <fullName evidence="1">Uncharacterized protein</fullName>
    </submittedName>
</protein>
<dbReference type="Proteomes" id="UP000631114">
    <property type="component" value="Unassembled WGS sequence"/>
</dbReference>
<evidence type="ECO:0000313" key="2">
    <source>
        <dbReference type="Proteomes" id="UP000631114"/>
    </source>
</evidence>
<dbReference type="OrthoDB" id="20086at2759"/>
<reference evidence="1 2" key="1">
    <citation type="submission" date="2020-10" db="EMBL/GenBank/DDBJ databases">
        <title>The Coptis chinensis genome and diversification of protoberbering-type alkaloids.</title>
        <authorList>
            <person name="Wang B."/>
            <person name="Shu S."/>
            <person name="Song C."/>
            <person name="Liu Y."/>
        </authorList>
    </citation>
    <scope>NUCLEOTIDE SEQUENCE [LARGE SCALE GENOMIC DNA]</scope>
    <source>
        <strain evidence="1">HL-2020</strain>
        <tissue evidence="1">Leaf</tissue>
    </source>
</reference>
<name>A0A835H7N8_9MAGN</name>
<organism evidence="1 2">
    <name type="scientific">Coptis chinensis</name>
    <dbReference type="NCBI Taxonomy" id="261450"/>
    <lineage>
        <taxon>Eukaryota</taxon>
        <taxon>Viridiplantae</taxon>
        <taxon>Streptophyta</taxon>
        <taxon>Embryophyta</taxon>
        <taxon>Tracheophyta</taxon>
        <taxon>Spermatophyta</taxon>
        <taxon>Magnoliopsida</taxon>
        <taxon>Ranunculales</taxon>
        <taxon>Ranunculaceae</taxon>
        <taxon>Coptidoideae</taxon>
        <taxon>Coptis</taxon>
    </lineage>
</organism>
<keyword evidence="2" id="KW-1185">Reference proteome</keyword>
<proteinExistence type="predicted"/>